<dbReference type="InterPro" id="IPR046142">
    <property type="entry name" value="DUF6144"/>
</dbReference>
<gene>
    <name evidence="1" type="ORF">S01H1_36661</name>
</gene>
<sequence length="226" mass="26028">ERIWLAKFSSCLDEFVGEEIRKEVMKGFRALSSRSSGSDVIDWTKGAMERLDSLVDEEGRKKVMTGCACQYPKSDLQEIREKYQATKDINLAHQMLQEKFELFLRDTLELSEELIEEVVSRGWGSAGIRRGDTIIATKIPKSGYLVEYMQETDPEKKRRYYCHCPRVREIIRTPKAISVTYCYCGAGFYKGIWEEILQKPVEVEVLESVLKGDEVCKIAVYLPSDQ</sequence>
<reference evidence="1" key="1">
    <citation type="journal article" date="2014" name="Front. Microbiol.">
        <title>High frequency of phylogenetically diverse reductive dehalogenase-homologous genes in deep subseafloor sedimentary metagenomes.</title>
        <authorList>
            <person name="Kawai M."/>
            <person name="Futagami T."/>
            <person name="Toyoda A."/>
            <person name="Takaki Y."/>
            <person name="Nishi S."/>
            <person name="Hori S."/>
            <person name="Arai W."/>
            <person name="Tsubouchi T."/>
            <person name="Morono Y."/>
            <person name="Uchiyama I."/>
            <person name="Ito T."/>
            <person name="Fujiyama A."/>
            <person name="Inagaki F."/>
            <person name="Takami H."/>
        </authorList>
    </citation>
    <scope>NUCLEOTIDE SEQUENCE</scope>
    <source>
        <strain evidence="1">Expedition CK06-06</strain>
    </source>
</reference>
<dbReference type="AlphaFoldDB" id="X0V181"/>
<proteinExistence type="predicted"/>
<protein>
    <recommendedName>
        <fullName evidence="2">4-vinyl reductase 4VR domain-containing protein</fullName>
    </recommendedName>
</protein>
<evidence type="ECO:0008006" key="2">
    <source>
        <dbReference type="Google" id="ProtNLM"/>
    </source>
</evidence>
<feature type="non-terminal residue" evidence="1">
    <location>
        <position position="1"/>
    </location>
</feature>
<name>X0V181_9ZZZZ</name>
<comment type="caution">
    <text evidence="1">The sequence shown here is derived from an EMBL/GenBank/DDBJ whole genome shotgun (WGS) entry which is preliminary data.</text>
</comment>
<dbReference type="EMBL" id="BARS01022984">
    <property type="protein sequence ID" value="GAG06278.1"/>
    <property type="molecule type" value="Genomic_DNA"/>
</dbReference>
<dbReference type="Pfam" id="PF19641">
    <property type="entry name" value="DUF6144"/>
    <property type="match status" value="1"/>
</dbReference>
<accession>X0V181</accession>
<evidence type="ECO:0000313" key="1">
    <source>
        <dbReference type="EMBL" id="GAG06278.1"/>
    </source>
</evidence>
<organism evidence="1">
    <name type="scientific">marine sediment metagenome</name>
    <dbReference type="NCBI Taxonomy" id="412755"/>
    <lineage>
        <taxon>unclassified sequences</taxon>
        <taxon>metagenomes</taxon>
        <taxon>ecological metagenomes</taxon>
    </lineage>
</organism>